<dbReference type="CDD" id="cd00093">
    <property type="entry name" value="HTH_XRE"/>
    <property type="match status" value="1"/>
</dbReference>
<dbReference type="SMART" id="SM00530">
    <property type="entry name" value="HTH_XRE"/>
    <property type="match status" value="1"/>
</dbReference>
<organism evidence="2 3">
    <name type="scientific">Streptomyces siamensis</name>
    <dbReference type="NCBI Taxonomy" id="1274986"/>
    <lineage>
        <taxon>Bacteria</taxon>
        <taxon>Bacillati</taxon>
        <taxon>Actinomycetota</taxon>
        <taxon>Actinomycetes</taxon>
        <taxon>Kitasatosporales</taxon>
        <taxon>Streptomycetaceae</taxon>
        <taxon>Streptomyces</taxon>
    </lineage>
</organism>
<name>A0ABP9JG60_9ACTN</name>
<dbReference type="Gene3D" id="1.10.260.40">
    <property type="entry name" value="lambda repressor-like DNA-binding domains"/>
    <property type="match status" value="1"/>
</dbReference>
<comment type="caution">
    <text evidence="2">The sequence shown here is derived from an EMBL/GenBank/DDBJ whole genome shotgun (WGS) entry which is preliminary data.</text>
</comment>
<dbReference type="PROSITE" id="PS50943">
    <property type="entry name" value="HTH_CROC1"/>
    <property type="match status" value="1"/>
</dbReference>
<dbReference type="InterPro" id="IPR001387">
    <property type="entry name" value="Cro/C1-type_HTH"/>
</dbReference>
<sequence length="292" mass="32464">MWGGTMATAGGPTVRRRQLGSELRRLREHAGKKIEDVAAHLECSMSKISRVETGQAPIKARDVRDLLQWYGVTDPAQTETVMQIHKDAQQQGWWAHYGEVLPSGMATYAGLESDARALRSYEPTFVHGLLQTEDYARAVIAAARPNEPYEVDQLVSFRKERQALLTREPEPLELWVVLEESALRRPVGGRDVMAAQLAHLAETTALPNVTIQVMPTAKGAHAALAGTFSLLEFEPRTPTVVYVNSIAGNVYLEKERDVRTFIQTFDLVRAAAPDPQETPATLEKIAREMYST</sequence>
<gene>
    <name evidence="2" type="ORF">GCM10023335_68730</name>
</gene>
<dbReference type="SUPFAM" id="SSF47413">
    <property type="entry name" value="lambda repressor-like DNA-binding domains"/>
    <property type="match status" value="1"/>
</dbReference>
<reference evidence="3" key="1">
    <citation type="journal article" date="2019" name="Int. J. Syst. Evol. Microbiol.">
        <title>The Global Catalogue of Microorganisms (GCM) 10K type strain sequencing project: providing services to taxonomists for standard genome sequencing and annotation.</title>
        <authorList>
            <consortium name="The Broad Institute Genomics Platform"/>
            <consortium name="The Broad Institute Genome Sequencing Center for Infectious Disease"/>
            <person name="Wu L."/>
            <person name="Ma J."/>
        </authorList>
    </citation>
    <scope>NUCLEOTIDE SEQUENCE [LARGE SCALE GENOMIC DNA]</scope>
    <source>
        <strain evidence="3">JCM 18409</strain>
    </source>
</reference>
<evidence type="ECO:0000313" key="2">
    <source>
        <dbReference type="EMBL" id="GAA5029557.1"/>
    </source>
</evidence>
<accession>A0ABP9JG60</accession>
<dbReference type="Pfam" id="PF13560">
    <property type="entry name" value="HTH_31"/>
    <property type="match status" value="1"/>
</dbReference>
<evidence type="ECO:0000313" key="3">
    <source>
        <dbReference type="Proteomes" id="UP001501759"/>
    </source>
</evidence>
<proteinExistence type="predicted"/>
<feature type="domain" description="HTH cro/C1-type" evidence="1">
    <location>
        <begin position="23"/>
        <end position="77"/>
    </location>
</feature>
<keyword evidence="3" id="KW-1185">Reference proteome</keyword>
<dbReference type="InterPro" id="IPR043917">
    <property type="entry name" value="DUF5753"/>
</dbReference>
<dbReference type="Proteomes" id="UP001501759">
    <property type="component" value="Unassembled WGS sequence"/>
</dbReference>
<protein>
    <submittedName>
        <fullName evidence="2">Helix-turn-helix transcriptional regulator</fullName>
    </submittedName>
</protein>
<dbReference type="InterPro" id="IPR010982">
    <property type="entry name" value="Lambda_DNA-bd_dom_sf"/>
</dbReference>
<evidence type="ECO:0000259" key="1">
    <source>
        <dbReference type="PROSITE" id="PS50943"/>
    </source>
</evidence>
<dbReference type="EMBL" id="BAABKB010000032">
    <property type="protein sequence ID" value="GAA5029557.1"/>
    <property type="molecule type" value="Genomic_DNA"/>
</dbReference>
<dbReference type="Pfam" id="PF19054">
    <property type="entry name" value="DUF5753"/>
    <property type="match status" value="1"/>
</dbReference>